<reference evidence="5 6" key="1">
    <citation type="submission" date="2024-05" db="EMBL/GenBank/DDBJ databases">
        <title>Haplotype-resolved chromosome-level genome assembly of Huyou (Citrus changshanensis).</title>
        <authorList>
            <person name="Miao C."/>
            <person name="Chen W."/>
            <person name="Wu Y."/>
            <person name="Wang L."/>
            <person name="Zhao S."/>
            <person name="Grierson D."/>
            <person name="Xu C."/>
            <person name="Chen K."/>
        </authorList>
    </citation>
    <scope>NUCLEOTIDE SEQUENCE [LARGE SCALE GENOMIC DNA]</scope>
    <source>
        <strain evidence="5">01-14</strain>
        <tissue evidence="5">Leaf</tissue>
    </source>
</reference>
<dbReference type="Gene3D" id="3.30.559.10">
    <property type="entry name" value="Chloramphenicol acetyltransferase-like domain"/>
    <property type="match status" value="2"/>
</dbReference>
<evidence type="ECO:0000256" key="1">
    <source>
        <dbReference type="ARBA" id="ARBA00009995"/>
    </source>
</evidence>
<evidence type="ECO:0000313" key="6">
    <source>
        <dbReference type="Proteomes" id="UP001428341"/>
    </source>
</evidence>
<dbReference type="GO" id="GO:0016747">
    <property type="term" value="F:acyltransferase activity, transferring groups other than amino-acyl groups"/>
    <property type="evidence" value="ECO:0007669"/>
    <property type="project" value="UniProtKB-ARBA"/>
</dbReference>
<dbReference type="InterPro" id="IPR051504">
    <property type="entry name" value="Plant_metabolite_acyltrans"/>
</dbReference>
<dbReference type="FunFam" id="3.40.50.2000:FF:000057">
    <property type="entry name" value="Glycosyltransferase"/>
    <property type="match status" value="1"/>
</dbReference>
<comment type="similarity">
    <text evidence="1">Belongs to the UDP-glycosyltransferase family.</text>
</comment>
<dbReference type="Pfam" id="PF02458">
    <property type="entry name" value="Transferase"/>
    <property type="match status" value="1"/>
</dbReference>
<dbReference type="Pfam" id="PF00201">
    <property type="entry name" value="UDPGT"/>
    <property type="match status" value="1"/>
</dbReference>
<dbReference type="InterPro" id="IPR002213">
    <property type="entry name" value="UDP_glucos_trans"/>
</dbReference>
<dbReference type="SUPFAM" id="SSF52777">
    <property type="entry name" value="CoA-dependent acyltransferases"/>
    <property type="match status" value="1"/>
</dbReference>
<dbReference type="Gene3D" id="3.40.50.2000">
    <property type="entry name" value="Glycogen Phosphorylase B"/>
    <property type="match status" value="2"/>
</dbReference>
<gene>
    <name evidence="5" type="ORF">WN944_015770</name>
</gene>
<evidence type="ECO:0000256" key="2">
    <source>
        <dbReference type="ARBA" id="ARBA00022676"/>
    </source>
</evidence>
<dbReference type="AlphaFoldDB" id="A0AAP0QRD9"/>
<organism evidence="5 6">
    <name type="scientific">Citrus x changshan-huyou</name>
    <dbReference type="NCBI Taxonomy" id="2935761"/>
    <lineage>
        <taxon>Eukaryota</taxon>
        <taxon>Viridiplantae</taxon>
        <taxon>Streptophyta</taxon>
        <taxon>Embryophyta</taxon>
        <taxon>Tracheophyta</taxon>
        <taxon>Spermatophyta</taxon>
        <taxon>Magnoliopsida</taxon>
        <taxon>eudicotyledons</taxon>
        <taxon>Gunneridae</taxon>
        <taxon>Pentapetalae</taxon>
        <taxon>rosids</taxon>
        <taxon>malvids</taxon>
        <taxon>Sapindales</taxon>
        <taxon>Rutaceae</taxon>
        <taxon>Aurantioideae</taxon>
        <taxon>Citrus</taxon>
    </lineage>
</organism>
<dbReference type="PANTHER" id="PTHR31625">
    <property type="match status" value="1"/>
</dbReference>
<keyword evidence="6" id="KW-1185">Reference proteome</keyword>
<dbReference type="FunFam" id="3.40.50.2000:FF:000019">
    <property type="entry name" value="Glycosyltransferase"/>
    <property type="match status" value="1"/>
</dbReference>
<dbReference type="InterPro" id="IPR035595">
    <property type="entry name" value="UDP_glycos_trans_CS"/>
</dbReference>
<evidence type="ECO:0000256" key="4">
    <source>
        <dbReference type="ARBA" id="ARBA00023315"/>
    </source>
</evidence>
<dbReference type="EMBL" id="JBCGBO010000005">
    <property type="protein sequence ID" value="KAK9200572.1"/>
    <property type="molecule type" value="Genomic_DNA"/>
</dbReference>
<dbReference type="Proteomes" id="UP001428341">
    <property type="component" value="Unassembled WGS sequence"/>
</dbReference>
<keyword evidence="3" id="KW-0808">Transferase</keyword>
<dbReference type="PROSITE" id="PS00375">
    <property type="entry name" value="UDPGT"/>
    <property type="match status" value="1"/>
</dbReference>
<keyword evidence="2" id="KW-0328">Glycosyltransferase</keyword>
<dbReference type="GO" id="GO:0035251">
    <property type="term" value="F:UDP-glucosyltransferase activity"/>
    <property type="evidence" value="ECO:0007669"/>
    <property type="project" value="UniProtKB-ARBA"/>
</dbReference>
<protein>
    <submittedName>
        <fullName evidence="5">Uncharacterized protein</fullName>
    </submittedName>
</protein>
<sequence>MEEKKIHRAHVLIVSYPSQGHINPTFQFAKRLASKGLKITLAITNFIYKTQKPPQPSDSVQIDTISDGYDDGGFSEAESIDAYLQNMEVAGLKTLAELITKYKSSSNPIDCVVYDAFLYWALDVAKGFGLFSAAFFTQTCAVNFIYYLVHHGLLKLPVSSTPVSIPGIPLLELQDMPSFIGAQGQYPAYFEMVLNQFSNADRADLVLVNTFYKLESQVADSMSKFCPMVTIGPTLPSFYLDNRILNDNDYDLNLFTLDKSITMNWLNTKPEGSVVYVSFGSMACLANKQVEELAWGLKKSSFYFLWVIRDTEETNKLPKGFVDGIGDKGLIVNWSPQLEVLSNKALGCFFSHAGWNSTIEALSLAVPMVVMPQWTDQPTDAKFVEDVWKVGVRVRVDEDGIVRRDEIERCIREVMEGQSGREMRMNAKKWSDLAIEAKIHACNKVTPLADPSSTKTALFTLPLTYLDIYWFKVLPVERLFFYQVTDLTRDFFDSVILPKLKHSLSLTLLHYLPLAGNIMWPEGTQKPAVYFFPDNNDGVSVTVAESSSDSTDLFSLLSGNGIRKAVEFHPLVPNLSISDDKAEIITVQITLFLKEGYSIGITSHHAVLDGKSSTLFVKSWAYLCKHLQQNPTCLPPELIPFLDRNVIKDPEGRDMVELNNWFDHKQGLKVLPFAVSVDLSKLVRATFKLSREDIKKLRDKVNEIVTASDVKKSRQLHLSSFVLTLAYVFVCMFKAKTGEAQGNRNALVGFTADYRTRLDPPVPDNYFGNCNGIHGAVTEASEVKQENGVAFAAEMISDLIKGIDANVADEGSDVKIAKIVEHAKQGAFMLSVAGSTRFDVYGSDFGWGRPRKVEIVSIDRTGAVSFAESKDGGGGVEVGVVLEEQEMEVFASLFTNGLKK</sequence>
<accession>A0AAP0QRD9</accession>
<comment type="caution">
    <text evidence="5">The sequence shown here is derived from an EMBL/GenBank/DDBJ whole genome shotgun (WGS) entry which is preliminary data.</text>
</comment>
<dbReference type="CDD" id="cd03784">
    <property type="entry name" value="GT1_Gtf-like"/>
    <property type="match status" value="1"/>
</dbReference>
<dbReference type="SUPFAM" id="SSF53756">
    <property type="entry name" value="UDP-Glycosyltransferase/glycogen phosphorylase"/>
    <property type="match status" value="1"/>
</dbReference>
<keyword evidence="4" id="KW-0012">Acyltransferase</keyword>
<evidence type="ECO:0000256" key="3">
    <source>
        <dbReference type="ARBA" id="ARBA00022679"/>
    </source>
</evidence>
<dbReference type="GO" id="GO:0032787">
    <property type="term" value="P:monocarboxylic acid metabolic process"/>
    <property type="evidence" value="ECO:0007669"/>
    <property type="project" value="UniProtKB-ARBA"/>
</dbReference>
<dbReference type="InterPro" id="IPR023213">
    <property type="entry name" value="CAT-like_dom_sf"/>
</dbReference>
<proteinExistence type="inferred from homology"/>
<name>A0AAP0QRD9_9ROSI</name>
<evidence type="ECO:0000313" key="5">
    <source>
        <dbReference type="EMBL" id="KAK9200572.1"/>
    </source>
</evidence>